<evidence type="ECO:0000259" key="9">
    <source>
        <dbReference type="PROSITE" id="PS50142"/>
    </source>
</evidence>
<dbReference type="CDD" id="cd10845">
    <property type="entry name" value="DSRM_RNAse_III_family"/>
    <property type="match status" value="1"/>
</dbReference>
<gene>
    <name evidence="10" type="ORF">MNBD_NITROSPINAE02-54</name>
</gene>
<dbReference type="SMART" id="SM00535">
    <property type="entry name" value="RIBOc"/>
    <property type="match status" value="1"/>
</dbReference>
<dbReference type="InterPro" id="IPR014720">
    <property type="entry name" value="dsRBD_dom"/>
</dbReference>
<dbReference type="EC" id="3.1.26.3" evidence="3"/>
<keyword evidence="4" id="KW-0540">Nuclease</keyword>
<evidence type="ECO:0000259" key="8">
    <source>
        <dbReference type="PROSITE" id="PS50137"/>
    </source>
</evidence>
<dbReference type="GO" id="GO:0010468">
    <property type="term" value="P:regulation of gene expression"/>
    <property type="evidence" value="ECO:0007669"/>
    <property type="project" value="TreeGrafter"/>
</dbReference>
<proteinExistence type="inferred from homology"/>
<dbReference type="PROSITE" id="PS00517">
    <property type="entry name" value="RNASE_3_1"/>
    <property type="match status" value="1"/>
</dbReference>
<feature type="domain" description="RNase III" evidence="9">
    <location>
        <begin position="11"/>
        <end position="140"/>
    </location>
</feature>
<dbReference type="AlphaFoldDB" id="A0A3B1CAC4"/>
<protein>
    <recommendedName>
        <fullName evidence="3">ribonuclease III</fullName>
        <ecNumber evidence="3">3.1.26.3</ecNumber>
    </recommendedName>
</protein>
<evidence type="ECO:0000256" key="4">
    <source>
        <dbReference type="ARBA" id="ARBA00022722"/>
    </source>
</evidence>
<dbReference type="SUPFAM" id="SSF69065">
    <property type="entry name" value="RNase III domain-like"/>
    <property type="match status" value="1"/>
</dbReference>
<dbReference type="Pfam" id="PF14622">
    <property type="entry name" value="Ribonucleas_3_3"/>
    <property type="match status" value="1"/>
</dbReference>
<dbReference type="EMBL" id="UOGE01000047">
    <property type="protein sequence ID" value="VAX19720.1"/>
    <property type="molecule type" value="Genomic_DNA"/>
</dbReference>
<dbReference type="Gene3D" id="1.10.1520.10">
    <property type="entry name" value="Ribonuclease III domain"/>
    <property type="match status" value="1"/>
</dbReference>
<dbReference type="InterPro" id="IPR011907">
    <property type="entry name" value="RNase_III"/>
</dbReference>
<evidence type="ECO:0000256" key="1">
    <source>
        <dbReference type="ARBA" id="ARBA00000109"/>
    </source>
</evidence>
<dbReference type="PROSITE" id="PS50137">
    <property type="entry name" value="DS_RBD"/>
    <property type="match status" value="1"/>
</dbReference>
<organism evidence="10">
    <name type="scientific">hydrothermal vent metagenome</name>
    <dbReference type="NCBI Taxonomy" id="652676"/>
    <lineage>
        <taxon>unclassified sequences</taxon>
        <taxon>metagenomes</taxon>
        <taxon>ecological metagenomes</taxon>
    </lineage>
</organism>
<dbReference type="PANTHER" id="PTHR11207:SF0">
    <property type="entry name" value="RIBONUCLEASE 3"/>
    <property type="match status" value="1"/>
</dbReference>
<name>A0A3B1CAC4_9ZZZZ</name>
<evidence type="ECO:0000256" key="6">
    <source>
        <dbReference type="ARBA" id="ARBA00022801"/>
    </source>
</evidence>
<dbReference type="FunFam" id="1.10.1520.10:FF:000001">
    <property type="entry name" value="Ribonuclease 3"/>
    <property type="match status" value="1"/>
</dbReference>
<evidence type="ECO:0000313" key="10">
    <source>
        <dbReference type="EMBL" id="VAX19720.1"/>
    </source>
</evidence>
<evidence type="ECO:0000256" key="2">
    <source>
        <dbReference type="ARBA" id="ARBA00010183"/>
    </source>
</evidence>
<dbReference type="Pfam" id="PF00035">
    <property type="entry name" value="dsrm"/>
    <property type="match status" value="1"/>
</dbReference>
<dbReference type="Gene3D" id="3.30.160.20">
    <property type="match status" value="1"/>
</dbReference>
<dbReference type="PROSITE" id="PS50142">
    <property type="entry name" value="RNASE_3_2"/>
    <property type="match status" value="1"/>
</dbReference>
<evidence type="ECO:0000256" key="3">
    <source>
        <dbReference type="ARBA" id="ARBA00012177"/>
    </source>
</evidence>
<dbReference type="InterPro" id="IPR000999">
    <property type="entry name" value="RNase_III_dom"/>
</dbReference>
<keyword evidence="5" id="KW-0255">Endonuclease</keyword>
<dbReference type="HAMAP" id="MF_00104">
    <property type="entry name" value="RNase_III"/>
    <property type="match status" value="1"/>
</dbReference>
<feature type="domain" description="DRBM" evidence="8">
    <location>
        <begin position="167"/>
        <end position="236"/>
    </location>
</feature>
<dbReference type="GO" id="GO:0006364">
    <property type="term" value="P:rRNA processing"/>
    <property type="evidence" value="ECO:0007669"/>
    <property type="project" value="InterPro"/>
</dbReference>
<comment type="catalytic activity">
    <reaction evidence="1">
        <text>Endonucleolytic cleavage to 5'-phosphomonoester.</text>
        <dbReference type="EC" id="3.1.26.3"/>
    </reaction>
</comment>
<evidence type="ECO:0000256" key="5">
    <source>
        <dbReference type="ARBA" id="ARBA00022759"/>
    </source>
</evidence>
<evidence type="ECO:0000256" key="7">
    <source>
        <dbReference type="ARBA" id="ARBA00022884"/>
    </source>
</evidence>
<keyword evidence="7" id="KW-0694">RNA-binding</keyword>
<reference evidence="10" key="1">
    <citation type="submission" date="2018-06" db="EMBL/GenBank/DDBJ databases">
        <authorList>
            <person name="Zhirakovskaya E."/>
        </authorList>
    </citation>
    <scope>NUCLEOTIDE SEQUENCE</scope>
</reference>
<dbReference type="CDD" id="cd00593">
    <property type="entry name" value="RIBOc"/>
    <property type="match status" value="1"/>
</dbReference>
<comment type="similarity">
    <text evidence="2">Belongs to the ribonuclease III family.</text>
</comment>
<sequence length="240" mass="26774">MILGNDRLAELKSLSVKLEYPFKNFYLLNKSLTHSSFANETQDKDAKDNERFEFLGDSILDLIVSRYLIFKETNLKEGDLSKIRSQVVNESSLARLAAGFGLGGYLLLGKGEEASGGREKNSILADAFEAMIAAIYLDSSFEEVYHVLIKFLIHSIDQAIEGSIPFDEKGRLQKYLKSVMDASANYRLIDETGPDHSKTFTIQVWINGQPYETGVGKTKKEAEQLAAGLTYEKLNIKEGA</sequence>
<dbReference type="InterPro" id="IPR036389">
    <property type="entry name" value="RNase_III_sf"/>
</dbReference>
<dbReference type="PANTHER" id="PTHR11207">
    <property type="entry name" value="RIBONUCLEASE III"/>
    <property type="match status" value="1"/>
</dbReference>
<dbReference type="SUPFAM" id="SSF54768">
    <property type="entry name" value="dsRNA-binding domain-like"/>
    <property type="match status" value="1"/>
</dbReference>
<dbReference type="GO" id="GO:0003725">
    <property type="term" value="F:double-stranded RNA binding"/>
    <property type="evidence" value="ECO:0007669"/>
    <property type="project" value="TreeGrafter"/>
</dbReference>
<dbReference type="NCBIfam" id="TIGR02191">
    <property type="entry name" value="RNaseIII"/>
    <property type="match status" value="1"/>
</dbReference>
<dbReference type="SMART" id="SM00358">
    <property type="entry name" value="DSRM"/>
    <property type="match status" value="1"/>
</dbReference>
<accession>A0A3B1CAC4</accession>
<dbReference type="GO" id="GO:0004525">
    <property type="term" value="F:ribonuclease III activity"/>
    <property type="evidence" value="ECO:0007669"/>
    <property type="project" value="UniProtKB-EC"/>
</dbReference>
<keyword evidence="6 10" id="KW-0378">Hydrolase</keyword>